<dbReference type="PANTHER" id="PTHR10291:SF43">
    <property type="entry name" value="DEHYDRODOLICHYL DIPHOSPHATE SYNTHASE COMPLEX SUBUNIT DHDDS"/>
    <property type="match status" value="1"/>
</dbReference>
<dbReference type="NCBIfam" id="TIGR00055">
    <property type="entry name" value="uppS"/>
    <property type="match status" value="1"/>
</dbReference>
<dbReference type="HAMAP" id="MF_01139">
    <property type="entry name" value="ISPT"/>
    <property type="match status" value="1"/>
</dbReference>
<dbReference type="CDD" id="cd00475">
    <property type="entry name" value="Cis_IPPS"/>
    <property type="match status" value="1"/>
</dbReference>
<dbReference type="InterPro" id="IPR001441">
    <property type="entry name" value="UPP_synth-like"/>
</dbReference>
<reference evidence="2" key="1">
    <citation type="submission" date="2014-09" db="EMBL/GenBank/DDBJ databases">
        <authorList>
            <person name="Probst J Alexander"/>
        </authorList>
    </citation>
    <scope>NUCLEOTIDE SEQUENCE</scope>
</reference>
<dbReference type="AlphaFoldDB" id="A0A098E758"/>
<proteinExistence type="inferred from homology"/>
<dbReference type="GO" id="GO:0045547">
    <property type="term" value="F:ditrans,polycis-polyprenyl diphosphate synthase [(2E,6E)-farnesyl diphosphate specific] activity"/>
    <property type="evidence" value="ECO:0007669"/>
    <property type="project" value="TreeGrafter"/>
</dbReference>
<dbReference type="PANTHER" id="PTHR10291">
    <property type="entry name" value="DEHYDRODOLICHYL DIPHOSPHATE SYNTHASE FAMILY MEMBER"/>
    <property type="match status" value="1"/>
</dbReference>
<dbReference type="Gene3D" id="3.40.1180.10">
    <property type="entry name" value="Decaprenyl diphosphate synthase-like"/>
    <property type="match status" value="1"/>
</dbReference>
<dbReference type="EMBL" id="CCXY01000045">
    <property type="protein sequence ID" value="CEG11329.1"/>
    <property type="molecule type" value="Genomic_DNA"/>
</dbReference>
<dbReference type="Pfam" id="PF01255">
    <property type="entry name" value="Prenyltransf"/>
    <property type="match status" value="1"/>
</dbReference>
<dbReference type="GO" id="GO:0016094">
    <property type="term" value="P:polyprenol biosynthetic process"/>
    <property type="evidence" value="ECO:0007669"/>
    <property type="project" value="TreeGrafter"/>
</dbReference>
<accession>A0A098E758</accession>
<dbReference type="InterPro" id="IPR036424">
    <property type="entry name" value="UPP_synth-like_sf"/>
</dbReference>
<evidence type="ECO:0000256" key="1">
    <source>
        <dbReference type="ARBA" id="ARBA00022679"/>
    </source>
</evidence>
<dbReference type="SUPFAM" id="SSF64005">
    <property type="entry name" value="Undecaprenyl diphosphate synthase"/>
    <property type="match status" value="1"/>
</dbReference>
<keyword evidence="1 2" id="KW-0808">Transferase</keyword>
<dbReference type="EC" id="2.5.1.89" evidence="2"/>
<protein>
    <submittedName>
        <fullName evidence="2">Tritrans,polycis-undecaprenyl-diphosphate synthase (Geranylgeranyl-diphosphate specific)</fullName>
        <ecNumber evidence="2">2.5.1.89</ecNumber>
    </submittedName>
</protein>
<gene>
    <name evidence="2" type="primary">uppS</name>
    <name evidence="2" type="ORF">MSIBF_A1390005</name>
</gene>
<name>A0A098E758_9ZZZZ</name>
<sequence length="221" mass="25987">MHIAITPDGNRRYSKKKVMNFKDAYAIGMNKFRDFIEWCSETDVECITAYALSLENIRNRSAAELEILNKVLIKEIDKTINDERIHKNNVCVRICGNLNAIKSKKFIEKLKELEDVTAKYSKHRVNLAVAYGGRQEIMEVIEKFKNSNEEVNEENVRNKLLIKEYPDIFIRTGAHRISNFLLWQVAYSEIYFVDKLWPELEKDDLIKIISDYNKTKRNFGK</sequence>
<evidence type="ECO:0000313" key="2">
    <source>
        <dbReference type="EMBL" id="CEG11329.1"/>
    </source>
</evidence>
<organism evidence="2">
    <name type="scientific">groundwater metagenome</name>
    <dbReference type="NCBI Taxonomy" id="717931"/>
    <lineage>
        <taxon>unclassified sequences</taxon>
        <taxon>metagenomes</taxon>
        <taxon>ecological metagenomes</taxon>
    </lineage>
</organism>